<sequence length="200" mass="23639">MNGTMLRINLSRKDEVASLEELCRTTENNMRIVLLNVKVGNKKVVVENLLPSIINGYKQNSNPLIIFTVKIENNDFIYLEDEINEVILSERKESNLRNVDILVKREGEIITLIEAMDANIYQYYGADMLRSEAHYLYRTRVLEQCKLGVTYDLAALYLKESRLENWFLNRFREEKIAEFQKDYNYASELFEMLLREKNCF</sequence>
<proteinExistence type="predicted"/>
<protein>
    <submittedName>
        <fullName evidence="1">Uncharacterized protein</fullName>
    </submittedName>
</protein>
<name>A0A481ZI52_9VIRU</name>
<dbReference type="EMBL" id="MK500606">
    <property type="protein sequence ID" value="QBK93861.1"/>
    <property type="molecule type" value="Genomic_DNA"/>
</dbReference>
<organism evidence="1">
    <name type="scientific">Pithovirus LCPAC406</name>
    <dbReference type="NCBI Taxonomy" id="2506599"/>
    <lineage>
        <taxon>Viruses</taxon>
        <taxon>Pithoviruses</taxon>
    </lineage>
</organism>
<reference evidence="1" key="1">
    <citation type="journal article" date="2019" name="MBio">
        <title>Virus Genomes from Deep Sea Sediments Expand the Ocean Megavirome and Support Independent Origins of Viral Gigantism.</title>
        <authorList>
            <person name="Backstrom D."/>
            <person name="Yutin N."/>
            <person name="Jorgensen S.L."/>
            <person name="Dharamshi J."/>
            <person name="Homa F."/>
            <person name="Zaremba-Niedwiedzka K."/>
            <person name="Spang A."/>
            <person name="Wolf Y.I."/>
            <person name="Koonin E.V."/>
            <person name="Ettema T.J."/>
        </authorList>
    </citation>
    <scope>NUCLEOTIDE SEQUENCE</scope>
</reference>
<gene>
    <name evidence="1" type="ORF">LCPAC406_01750</name>
</gene>
<accession>A0A481ZI52</accession>
<evidence type="ECO:0000313" key="1">
    <source>
        <dbReference type="EMBL" id="QBK93861.1"/>
    </source>
</evidence>